<dbReference type="AlphaFoldDB" id="A0A835Z827"/>
<dbReference type="InterPro" id="IPR038770">
    <property type="entry name" value="Na+/solute_symporter_sf"/>
</dbReference>
<dbReference type="Proteomes" id="UP000664859">
    <property type="component" value="Unassembled WGS sequence"/>
</dbReference>
<accession>A0A835Z827</accession>
<dbReference type="Pfam" id="PF13593">
    <property type="entry name" value="SBF_like"/>
    <property type="match status" value="1"/>
</dbReference>
<feature type="transmembrane region" description="Helical" evidence="1">
    <location>
        <begin position="163"/>
        <end position="184"/>
    </location>
</feature>
<feature type="transmembrane region" description="Helical" evidence="1">
    <location>
        <begin position="86"/>
        <end position="105"/>
    </location>
</feature>
<keyword evidence="1" id="KW-1133">Transmembrane helix</keyword>
<dbReference type="EMBL" id="JAFCMP010000107">
    <property type="protein sequence ID" value="KAG5186665.1"/>
    <property type="molecule type" value="Genomic_DNA"/>
</dbReference>
<dbReference type="PANTHER" id="PTHR18640">
    <property type="entry name" value="SOLUTE CARRIER FAMILY 10 MEMBER 7"/>
    <property type="match status" value="1"/>
</dbReference>
<comment type="caution">
    <text evidence="2">The sequence shown here is derived from an EMBL/GenBank/DDBJ whole genome shotgun (WGS) entry which is preliminary data.</text>
</comment>
<name>A0A835Z827_9STRA</name>
<dbReference type="OrthoDB" id="188035at2759"/>
<evidence type="ECO:0000256" key="1">
    <source>
        <dbReference type="SAM" id="Phobius"/>
    </source>
</evidence>
<dbReference type="GO" id="GO:0005886">
    <property type="term" value="C:plasma membrane"/>
    <property type="evidence" value="ECO:0007669"/>
    <property type="project" value="TreeGrafter"/>
</dbReference>
<protein>
    <submittedName>
        <fullName evidence="2">Putative sodium bile acid cotransporter</fullName>
    </submittedName>
</protein>
<feature type="transmembrane region" description="Helical" evidence="1">
    <location>
        <begin position="191"/>
        <end position="209"/>
    </location>
</feature>
<evidence type="ECO:0000313" key="3">
    <source>
        <dbReference type="Proteomes" id="UP000664859"/>
    </source>
</evidence>
<dbReference type="InterPro" id="IPR016833">
    <property type="entry name" value="Put_Na-Bile_cotransptr"/>
</dbReference>
<dbReference type="Gene3D" id="1.20.1530.20">
    <property type="match status" value="1"/>
</dbReference>
<organism evidence="2 3">
    <name type="scientific">Tribonema minus</name>
    <dbReference type="NCBI Taxonomy" id="303371"/>
    <lineage>
        <taxon>Eukaryota</taxon>
        <taxon>Sar</taxon>
        <taxon>Stramenopiles</taxon>
        <taxon>Ochrophyta</taxon>
        <taxon>PX clade</taxon>
        <taxon>Xanthophyceae</taxon>
        <taxon>Tribonematales</taxon>
        <taxon>Tribonemataceae</taxon>
        <taxon>Tribonema</taxon>
    </lineage>
</organism>
<keyword evidence="1" id="KW-0472">Membrane</keyword>
<keyword evidence="3" id="KW-1185">Reference proteome</keyword>
<evidence type="ECO:0000313" key="2">
    <source>
        <dbReference type="EMBL" id="KAG5186665.1"/>
    </source>
</evidence>
<dbReference type="PANTHER" id="PTHR18640:SF5">
    <property type="entry name" value="SODIUM_BILE ACID COTRANSPORTER 7"/>
    <property type="match status" value="1"/>
</dbReference>
<feature type="transmembrane region" description="Helical" evidence="1">
    <location>
        <begin position="55"/>
        <end position="74"/>
    </location>
</feature>
<proteinExistence type="predicted"/>
<sequence length="394" mass="40336">MADSRKSPHFSAVAASLQHLRHLPRFGCAAHLRDGPSSAAHNARRRSAARFLNDNFFILGLVGVVTSAKIAPGLGCTGGLLRPELVVGKAAIAAIFFLTGFRTELRDLGYAAKNTRLNALVQGFNLGLLPLVGLGAGKALAALRMSPVLCEGVTAMMCLPTTISMSVVLSQAAGGAAAGAGAAFNAVAGNLLGLVVTPALILTTLPGGVRGEVQLIKSLLQLGSKVVAPLATGSLLRLVPAAREWQQRYKQPLSRLSEAVLLAIVYNTFCDALVPGKPGGAGALAGVLSPRDAFLLPAALVVLQAASLTAGAAIAHAADLPPQELPVVMFAGAHKTLSFGIPLLKTMFGGPGSDPVRLAALSAPLLLYHPLELLIGSALVPKLQAKLEAAGVEL</sequence>
<keyword evidence="1" id="KW-0812">Transmembrane</keyword>
<feature type="transmembrane region" description="Helical" evidence="1">
    <location>
        <begin position="117"/>
        <end position="143"/>
    </location>
</feature>
<reference evidence="2" key="1">
    <citation type="submission" date="2021-02" db="EMBL/GenBank/DDBJ databases">
        <title>First Annotated Genome of the Yellow-green Alga Tribonema minus.</title>
        <authorList>
            <person name="Mahan K.M."/>
        </authorList>
    </citation>
    <scope>NUCLEOTIDE SEQUENCE</scope>
    <source>
        <strain evidence="2">UTEX B ZZ1240</strain>
    </source>
</reference>
<gene>
    <name evidence="2" type="ORF">JKP88DRAFT_268051</name>
</gene>